<proteinExistence type="predicted"/>
<accession>A0A668U5Z7</accession>
<dbReference type="RefSeq" id="XP_031593864.2">
    <property type="nucleotide sequence ID" value="XM_031738004.2"/>
</dbReference>
<protein>
    <submittedName>
        <fullName evidence="2">Uncharacterized protein</fullName>
    </submittedName>
</protein>
<evidence type="ECO:0000256" key="1">
    <source>
        <dbReference type="SAM" id="SignalP"/>
    </source>
</evidence>
<organism evidence="2 3">
    <name type="scientific">Oreochromis aureus</name>
    <name type="common">Israeli tilapia</name>
    <name type="synonym">Chromis aureus</name>
    <dbReference type="NCBI Taxonomy" id="47969"/>
    <lineage>
        <taxon>Eukaryota</taxon>
        <taxon>Metazoa</taxon>
        <taxon>Chordata</taxon>
        <taxon>Craniata</taxon>
        <taxon>Vertebrata</taxon>
        <taxon>Euteleostomi</taxon>
        <taxon>Actinopterygii</taxon>
        <taxon>Neopterygii</taxon>
        <taxon>Teleostei</taxon>
        <taxon>Neoteleostei</taxon>
        <taxon>Acanthomorphata</taxon>
        <taxon>Ovalentaria</taxon>
        <taxon>Cichlomorphae</taxon>
        <taxon>Cichliformes</taxon>
        <taxon>Cichlidae</taxon>
        <taxon>African cichlids</taxon>
        <taxon>Pseudocrenilabrinae</taxon>
        <taxon>Oreochromini</taxon>
        <taxon>Oreochromis</taxon>
    </lineage>
</organism>
<keyword evidence="1" id="KW-0732">Signal</keyword>
<evidence type="ECO:0000313" key="3">
    <source>
        <dbReference type="Proteomes" id="UP000472276"/>
    </source>
</evidence>
<dbReference type="Proteomes" id="UP000472276">
    <property type="component" value="Unassembled WGS sequence"/>
</dbReference>
<dbReference type="Ensembl" id="ENSOABT00000034238.2">
    <property type="protein sequence ID" value="ENSOABP00000033312.2"/>
    <property type="gene ID" value="ENSOABG00000015350.2"/>
</dbReference>
<sequence length="283" mass="31343">MASSNCTRITSLFILMMLSCCGVFGRAVGTSELLSGEPHEATLRTGRWLRSTADRCAELEAPWLENTQEAPVDSGTRLEIRMRHFSSRASRGLVFPGKPLFSFVRRVYRCCQEGVNCRRLKGIQGRMKGDTGVEFVLTGEILSLTVTRAELHLQLSNPQHLDIRPVLPSMEKHKLPTRYTLGSQGHTVELRVDLLFLFHSAQEVMGGRRRGPSLTNIWRAVFLSGGDPPGEKPFVKDSEDNMLGSPLLDLGLVLGCSQDGTEVSCRDGGVDFTHTPFMALYFG</sequence>
<dbReference type="AlphaFoldDB" id="A0A668U5Z7"/>
<gene>
    <name evidence="2" type="primary">si:ch211-170d8.2</name>
</gene>
<name>A0A668U5Z7_OREAU</name>
<reference evidence="2" key="2">
    <citation type="submission" date="2025-09" db="UniProtKB">
        <authorList>
            <consortium name="Ensembl"/>
        </authorList>
    </citation>
    <scope>IDENTIFICATION</scope>
</reference>
<feature type="signal peptide" evidence="1">
    <location>
        <begin position="1"/>
        <end position="25"/>
    </location>
</feature>
<reference evidence="2" key="1">
    <citation type="submission" date="2025-08" db="UniProtKB">
        <authorList>
            <consortium name="Ensembl"/>
        </authorList>
    </citation>
    <scope>IDENTIFICATION</scope>
</reference>
<feature type="chain" id="PRO_5044340542" evidence="1">
    <location>
        <begin position="26"/>
        <end position="283"/>
    </location>
</feature>
<dbReference type="KEGG" id="oau:116318849"/>
<dbReference type="GeneID" id="116318849"/>
<evidence type="ECO:0000313" key="2">
    <source>
        <dbReference type="Ensembl" id="ENSOABP00000033312.2"/>
    </source>
</evidence>
<keyword evidence="3" id="KW-1185">Reference proteome</keyword>
<dbReference type="OMA" id="IRRVYRC"/>